<feature type="transmembrane region" description="Helical" evidence="5">
    <location>
        <begin position="139"/>
        <end position="158"/>
    </location>
</feature>
<comment type="subcellular location">
    <subcellularLocation>
        <location evidence="1">Membrane</location>
        <topology evidence="1">Multi-pass membrane protein</topology>
    </subcellularLocation>
</comment>
<feature type="transmembrane region" description="Helical" evidence="5">
    <location>
        <begin position="74"/>
        <end position="94"/>
    </location>
</feature>
<dbReference type="InterPro" id="IPR037185">
    <property type="entry name" value="EmrE-like"/>
</dbReference>
<dbReference type="SUPFAM" id="SSF103481">
    <property type="entry name" value="Multidrug resistance efflux transporter EmrE"/>
    <property type="match status" value="1"/>
</dbReference>
<dbReference type="Pfam" id="PF00892">
    <property type="entry name" value="EamA"/>
    <property type="match status" value="1"/>
</dbReference>
<protein>
    <submittedName>
        <fullName evidence="7">Putative inner membrane transporter YedA</fullName>
    </submittedName>
</protein>
<dbReference type="PANTHER" id="PTHR32322">
    <property type="entry name" value="INNER MEMBRANE TRANSPORTER"/>
    <property type="match status" value="1"/>
</dbReference>
<dbReference type="EMBL" id="VSSQ01089218">
    <property type="protein sequence ID" value="MPN35558.1"/>
    <property type="molecule type" value="Genomic_DNA"/>
</dbReference>
<accession>A0A645H998</accession>
<gene>
    <name evidence="7" type="primary">yedA_3</name>
    <name evidence="7" type="ORF">SDC9_183056</name>
</gene>
<evidence type="ECO:0000256" key="1">
    <source>
        <dbReference type="ARBA" id="ARBA00004141"/>
    </source>
</evidence>
<dbReference type="PANTHER" id="PTHR32322:SF2">
    <property type="entry name" value="EAMA DOMAIN-CONTAINING PROTEIN"/>
    <property type="match status" value="1"/>
</dbReference>
<comment type="caution">
    <text evidence="7">The sequence shown here is derived from an EMBL/GenBank/DDBJ whole genome shotgun (WGS) entry which is preliminary data.</text>
</comment>
<name>A0A645H998_9ZZZZ</name>
<dbReference type="InterPro" id="IPR050638">
    <property type="entry name" value="AA-Vitamin_Transporters"/>
</dbReference>
<keyword evidence="3 5" id="KW-1133">Transmembrane helix</keyword>
<proteinExistence type="predicted"/>
<feature type="transmembrane region" description="Helical" evidence="5">
    <location>
        <begin position="164"/>
        <end position="183"/>
    </location>
</feature>
<organism evidence="7">
    <name type="scientific">bioreactor metagenome</name>
    <dbReference type="NCBI Taxonomy" id="1076179"/>
    <lineage>
        <taxon>unclassified sequences</taxon>
        <taxon>metagenomes</taxon>
        <taxon>ecological metagenomes</taxon>
    </lineage>
</organism>
<dbReference type="AlphaFoldDB" id="A0A645H998"/>
<feature type="transmembrane region" description="Helical" evidence="5">
    <location>
        <begin position="43"/>
        <end position="62"/>
    </location>
</feature>
<evidence type="ECO:0000256" key="4">
    <source>
        <dbReference type="ARBA" id="ARBA00023136"/>
    </source>
</evidence>
<feature type="transmembrane region" description="Helical" evidence="5">
    <location>
        <begin position="114"/>
        <end position="132"/>
    </location>
</feature>
<dbReference type="InterPro" id="IPR000620">
    <property type="entry name" value="EamA_dom"/>
</dbReference>
<reference evidence="7" key="1">
    <citation type="submission" date="2019-08" db="EMBL/GenBank/DDBJ databases">
        <authorList>
            <person name="Kucharzyk K."/>
            <person name="Murdoch R.W."/>
            <person name="Higgins S."/>
            <person name="Loffler F."/>
        </authorList>
    </citation>
    <scope>NUCLEOTIDE SEQUENCE</scope>
</reference>
<evidence type="ECO:0000256" key="5">
    <source>
        <dbReference type="SAM" id="Phobius"/>
    </source>
</evidence>
<dbReference type="GO" id="GO:0016020">
    <property type="term" value="C:membrane"/>
    <property type="evidence" value="ECO:0007669"/>
    <property type="project" value="UniProtKB-SubCell"/>
</dbReference>
<keyword evidence="4 5" id="KW-0472">Membrane</keyword>
<evidence type="ECO:0000313" key="7">
    <source>
        <dbReference type="EMBL" id="MPN35558.1"/>
    </source>
</evidence>
<keyword evidence="2 5" id="KW-0812">Transmembrane</keyword>
<evidence type="ECO:0000259" key="6">
    <source>
        <dbReference type="Pfam" id="PF00892"/>
    </source>
</evidence>
<evidence type="ECO:0000256" key="2">
    <source>
        <dbReference type="ARBA" id="ARBA00022692"/>
    </source>
</evidence>
<evidence type="ECO:0000256" key="3">
    <source>
        <dbReference type="ARBA" id="ARBA00022989"/>
    </source>
</evidence>
<dbReference type="Gene3D" id="1.10.3730.20">
    <property type="match status" value="1"/>
</dbReference>
<feature type="domain" description="EamA" evidence="6">
    <location>
        <begin position="45"/>
        <end position="183"/>
    </location>
</feature>
<sequence>MAWLWQKETKPSKRILLGLLLGFSGQILLVSHSLQEASHSAAQAWGCLILTAAAFFWAAGSLYSRQAWLPQSAIMSIALQNLMGGALCLLVGVVTGELGQFDLQQVSARSLWSLTYLIFIGSIVGFSAYIWVLRKATPAIVSTYAYVNPVVAVFLGWLLADEQLTLQTVLAAIIILLSVVLITRTPAPRKTVQTVICNQQQFSGLDGEGI</sequence>